<keyword evidence="3" id="KW-1185">Reference proteome</keyword>
<dbReference type="Pfam" id="PF13749">
    <property type="entry name" value="HATPase_c_4"/>
    <property type="match status" value="1"/>
</dbReference>
<dbReference type="EMBL" id="SPMY01000037">
    <property type="protein sequence ID" value="NMQ28674.1"/>
    <property type="molecule type" value="Genomic_DNA"/>
</dbReference>
<dbReference type="Gene3D" id="3.30.565.60">
    <property type="match status" value="1"/>
</dbReference>
<evidence type="ECO:0000313" key="3">
    <source>
        <dbReference type="Proteomes" id="UP000749010"/>
    </source>
</evidence>
<dbReference type="InterPro" id="IPR038475">
    <property type="entry name" value="RecG_C_sf"/>
</dbReference>
<dbReference type="InterPro" id="IPR007421">
    <property type="entry name" value="Schlafen_AlbA_2_dom"/>
</dbReference>
<dbReference type="InterPro" id="IPR038461">
    <property type="entry name" value="Schlafen_AlbA_2_dom_sf"/>
</dbReference>
<dbReference type="Proteomes" id="UP000749010">
    <property type="component" value="Unassembled WGS sequence"/>
</dbReference>
<dbReference type="Pfam" id="PF04326">
    <property type="entry name" value="SLFN_AlbA_2"/>
    <property type="match status" value="1"/>
</dbReference>
<proteinExistence type="predicted"/>
<dbReference type="RefSeq" id="WP_169067123.1">
    <property type="nucleotide sequence ID" value="NZ_SPMY01000037.1"/>
</dbReference>
<accession>A0ABX1U048</accession>
<dbReference type="PANTHER" id="PTHR30595">
    <property type="entry name" value="GLPR-RELATED TRANSCRIPTIONAL REPRESSOR"/>
    <property type="match status" value="1"/>
</dbReference>
<dbReference type="PANTHER" id="PTHR30595:SF6">
    <property type="entry name" value="SCHLAFEN ALBA-2 DOMAIN-CONTAINING PROTEIN"/>
    <property type="match status" value="1"/>
</dbReference>
<evidence type="ECO:0000313" key="2">
    <source>
        <dbReference type="EMBL" id="NMQ28674.1"/>
    </source>
</evidence>
<feature type="domain" description="Schlafen AlbA-2" evidence="1">
    <location>
        <begin position="16"/>
        <end position="141"/>
    </location>
</feature>
<organism evidence="2 3">
    <name type="scientific">Candidatus Accumulibacter phosphatis</name>
    <dbReference type="NCBI Taxonomy" id="327160"/>
    <lineage>
        <taxon>Bacteria</taxon>
        <taxon>Pseudomonadati</taxon>
        <taxon>Pseudomonadota</taxon>
        <taxon>Betaproteobacteria</taxon>
        <taxon>Candidatus Accumulibacter</taxon>
    </lineage>
</organism>
<sequence>MFDNPADLIEKIRLGEDSYLELKEVRFAGNRVTAPHRHSLADELAAFANSRGGVCVLGVDDSREVLGIALDRLNAVEDLVREVCLSVITPPLAPVIERQRLPSSTGEMVAILKVDVPRSLFVHKSPGGYLHRVGSAKREMTPDYLARLFQQRSQVRIIRFDEQPIPGAVLDDLSLELWQRFASPRGKDRREVLLEKLAMARPDTDGAVRPTIAGVLMASPNPRRWLPNAFIQAVSYRGTEVRPWGDRVYQLDAQDITGPLDQQVLAACRFVNKNMRVEASKKEGRHDSPQFDLTAVFEALVNAVAHRDYSIHGAKIRLRLFADRLELYSPGAIPNTMTVDSLPYRQAARNEAITSLLAKCTVPEGDRPFSDRSAMMDKRGEGVQIILDNSERLSGQRPFYQLVDESELLLVIPAASLLGEEA</sequence>
<comment type="caution">
    <text evidence="2">The sequence shown here is derived from an EMBL/GenBank/DDBJ whole genome shotgun (WGS) entry which is preliminary data.</text>
</comment>
<dbReference type="Gene3D" id="3.30.950.30">
    <property type="entry name" value="Schlafen, AAA domain"/>
    <property type="match status" value="1"/>
</dbReference>
<gene>
    <name evidence="2" type="ORF">E4Q23_13455</name>
</gene>
<name>A0ABX1U048_9PROT</name>
<protein>
    <submittedName>
        <fullName evidence="2">Transcriptional regulator</fullName>
    </submittedName>
</protein>
<evidence type="ECO:0000259" key="1">
    <source>
        <dbReference type="Pfam" id="PF04326"/>
    </source>
</evidence>
<reference evidence="2 3" key="1">
    <citation type="submission" date="2019-03" db="EMBL/GenBank/DDBJ databases">
        <title>Metabolic reconstructions from genomes of highly enriched 'Candidatus Accumulibacter' and 'Candidatus Competibacter' bioreactor populations.</title>
        <authorList>
            <person name="Annavajhala M.K."/>
            <person name="Welles L."/>
            <person name="Abbas B."/>
            <person name="Sorokin D."/>
            <person name="Park H."/>
            <person name="Van Loosdrecht M."/>
            <person name="Chandran K."/>
        </authorList>
    </citation>
    <scope>NUCLEOTIDE SEQUENCE [LARGE SCALE GENOMIC DNA]</scope>
    <source>
        <strain evidence="2 3">SBR_S</strain>
    </source>
</reference>